<organism evidence="5">
    <name type="scientific">marine sediment metagenome</name>
    <dbReference type="NCBI Taxonomy" id="412755"/>
    <lineage>
        <taxon>unclassified sequences</taxon>
        <taxon>metagenomes</taxon>
        <taxon>ecological metagenomes</taxon>
    </lineage>
</organism>
<feature type="domain" description="Carboxyltransferase" evidence="4">
    <location>
        <begin position="1"/>
        <end position="215"/>
    </location>
</feature>
<dbReference type="AlphaFoldDB" id="X1M3D1"/>
<evidence type="ECO:0000313" key="5">
    <source>
        <dbReference type="EMBL" id="GAI09170.1"/>
    </source>
</evidence>
<reference evidence="5" key="1">
    <citation type="journal article" date="2014" name="Front. Microbiol.">
        <title>High frequency of phylogenetically diverse reductive dehalogenase-homologous genes in deep subseafloor sedimentary metagenomes.</title>
        <authorList>
            <person name="Kawai M."/>
            <person name="Futagami T."/>
            <person name="Toyoda A."/>
            <person name="Takaki Y."/>
            <person name="Nishi S."/>
            <person name="Hori S."/>
            <person name="Arai W."/>
            <person name="Tsubouchi T."/>
            <person name="Morono Y."/>
            <person name="Uchiyama I."/>
            <person name="Ito T."/>
            <person name="Fujiyama A."/>
            <person name="Inagaki F."/>
            <person name="Takami H."/>
        </authorList>
    </citation>
    <scope>NUCLEOTIDE SEQUENCE</scope>
    <source>
        <strain evidence="5">Expedition CK06-06</strain>
    </source>
</reference>
<evidence type="ECO:0000256" key="1">
    <source>
        <dbReference type="ARBA" id="ARBA00022741"/>
    </source>
</evidence>
<keyword evidence="1" id="KW-0547">Nucleotide-binding</keyword>
<dbReference type="InterPro" id="IPR029000">
    <property type="entry name" value="Cyclophilin-like_dom_sf"/>
</dbReference>
<dbReference type="NCBIfam" id="TIGR00724">
    <property type="entry name" value="urea_amlyse_rel"/>
    <property type="match status" value="1"/>
</dbReference>
<name>X1M3D1_9ZZZZ</name>
<keyword evidence="2" id="KW-0378">Hydrolase</keyword>
<dbReference type="PANTHER" id="PTHR43309">
    <property type="entry name" value="5-OXOPROLINASE SUBUNIT C"/>
    <property type="match status" value="1"/>
</dbReference>
<evidence type="ECO:0000259" key="4">
    <source>
        <dbReference type="SMART" id="SM00797"/>
    </source>
</evidence>
<dbReference type="GO" id="GO:0005524">
    <property type="term" value="F:ATP binding"/>
    <property type="evidence" value="ECO:0007669"/>
    <property type="project" value="UniProtKB-KW"/>
</dbReference>
<dbReference type="InterPro" id="IPR003778">
    <property type="entry name" value="CT_A_B"/>
</dbReference>
<evidence type="ECO:0000256" key="2">
    <source>
        <dbReference type="ARBA" id="ARBA00022801"/>
    </source>
</evidence>
<keyword evidence="3" id="KW-0067">ATP-binding</keyword>
<dbReference type="InterPro" id="IPR052708">
    <property type="entry name" value="PxpC"/>
</dbReference>
<sequence>MWEAVRVCSGDTISFGHPRNGCRSYLAVAGGIDVPQVMGSRSTYLQSRLGGFEGRPLGSGDRLRRGQARVEIPSRKLPREYIPEYQAENELRAILGPQDDHFTETGIRTFLGSEYTISLQADRMGYRLEGPPVEHKAGADIVSDGIPPGAVQVPGDGLPIILLADRQTTGGYVKIASVSTVDLPKLAQAQPGDRVRFLQVTEEEAYRLLREYEKSIDALKQWIQHNDKGL</sequence>
<proteinExistence type="predicted"/>
<gene>
    <name evidence="5" type="ORF">S06H3_12638</name>
</gene>
<evidence type="ECO:0000256" key="3">
    <source>
        <dbReference type="ARBA" id="ARBA00022840"/>
    </source>
</evidence>
<dbReference type="SUPFAM" id="SSF50891">
    <property type="entry name" value="Cyclophilin-like"/>
    <property type="match status" value="1"/>
</dbReference>
<dbReference type="SMART" id="SM00797">
    <property type="entry name" value="AHS2"/>
    <property type="match status" value="1"/>
</dbReference>
<dbReference type="Gene3D" id="2.40.100.10">
    <property type="entry name" value="Cyclophilin-like"/>
    <property type="match status" value="1"/>
</dbReference>
<dbReference type="EMBL" id="BARV01006180">
    <property type="protein sequence ID" value="GAI09170.1"/>
    <property type="molecule type" value="Genomic_DNA"/>
</dbReference>
<accession>X1M3D1</accession>
<dbReference type="PANTHER" id="PTHR43309:SF5">
    <property type="entry name" value="5-OXOPROLINASE SUBUNIT C"/>
    <property type="match status" value="1"/>
</dbReference>
<comment type="caution">
    <text evidence="5">The sequence shown here is derived from an EMBL/GenBank/DDBJ whole genome shotgun (WGS) entry which is preliminary data.</text>
</comment>
<protein>
    <recommendedName>
        <fullName evidence="4">Carboxyltransferase domain-containing protein</fullName>
    </recommendedName>
</protein>
<dbReference type="Pfam" id="PF02626">
    <property type="entry name" value="CT_A_B"/>
    <property type="match status" value="1"/>
</dbReference>
<dbReference type="GO" id="GO:0016787">
    <property type="term" value="F:hydrolase activity"/>
    <property type="evidence" value="ECO:0007669"/>
    <property type="project" value="UniProtKB-KW"/>
</dbReference>